<gene>
    <name evidence="9" type="primary">alaS</name>
    <name evidence="11" type="ORF">A2482_01525</name>
</gene>
<dbReference type="GO" id="GO:0006419">
    <property type="term" value="P:alanyl-tRNA aminoacylation"/>
    <property type="evidence" value="ECO:0007669"/>
    <property type="project" value="UniProtKB-UniRule"/>
</dbReference>
<evidence type="ECO:0000256" key="8">
    <source>
        <dbReference type="ARBA" id="ARBA00023146"/>
    </source>
</evidence>
<protein>
    <recommendedName>
        <fullName evidence="9">Alanine--tRNA ligase</fullName>
        <ecNumber evidence="9">6.1.1.7</ecNumber>
    </recommendedName>
    <alternativeName>
        <fullName evidence="9">Alanyl-tRNA synthetase</fullName>
        <shortName evidence="9">AlaRS</shortName>
    </alternativeName>
</protein>
<feature type="binding site" evidence="9">
    <location>
        <position position="475"/>
    </location>
    <ligand>
        <name>Zn(2+)</name>
        <dbReference type="ChEBI" id="CHEBI:29105"/>
    </ligand>
</feature>
<dbReference type="SUPFAM" id="SSF55681">
    <property type="entry name" value="Class II aaRS and biotin synthetases"/>
    <property type="match status" value="1"/>
</dbReference>
<evidence type="ECO:0000256" key="1">
    <source>
        <dbReference type="ARBA" id="ARBA00008226"/>
    </source>
</evidence>
<evidence type="ECO:0000256" key="3">
    <source>
        <dbReference type="ARBA" id="ARBA00022598"/>
    </source>
</evidence>
<dbReference type="Pfam" id="PF07973">
    <property type="entry name" value="tRNA_SAD"/>
    <property type="match status" value="1"/>
</dbReference>
<evidence type="ECO:0000256" key="9">
    <source>
        <dbReference type="HAMAP-Rule" id="MF_00036"/>
    </source>
</evidence>
<evidence type="ECO:0000259" key="10">
    <source>
        <dbReference type="PROSITE" id="PS50860"/>
    </source>
</evidence>
<evidence type="ECO:0000256" key="4">
    <source>
        <dbReference type="ARBA" id="ARBA00022741"/>
    </source>
</evidence>
<evidence type="ECO:0000313" key="12">
    <source>
        <dbReference type="Proteomes" id="UP000178656"/>
    </source>
</evidence>
<dbReference type="Pfam" id="PF01411">
    <property type="entry name" value="tRNA-synt_2c"/>
    <property type="match status" value="1"/>
</dbReference>
<organism evidence="11 12">
    <name type="scientific">Candidatus Falkowbacteria bacterium RIFOXYC2_FULL_48_21</name>
    <dbReference type="NCBI Taxonomy" id="1798005"/>
    <lineage>
        <taxon>Bacteria</taxon>
        <taxon>Candidatus Falkowiibacteriota</taxon>
    </lineage>
</organism>
<dbReference type="EC" id="6.1.1.7" evidence="9"/>
<keyword evidence="9" id="KW-0479">Metal-binding</keyword>
<dbReference type="SUPFAM" id="SSF55186">
    <property type="entry name" value="ThrRS/AlaRS common domain"/>
    <property type="match status" value="1"/>
</dbReference>
<dbReference type="SUPFAM" id="SSF101353">
    <property type="entry name" value="Putative anticodon-binding domain of alanyl-tRNA synthetase (AlaRS)"/>
    <property type="match status" value="1"/>
</dbReference>
<keyword evidence="6 9" id="KW-0694">RNA-binding</keyword>
<comment type="cofactor">
    <cofactor evidence="9">
        <name>Zn(2+)</name>
        <dbReference type="ChEBI" id="CHEBI:29105"/>
    </cofactor>
    <text evidence="9">Binds 1 zinc ion per subunit.</text>
</comment>
<dbReference type="InterPro" id="IPR018165">
    <property type="entry name" value="Ala-tRNA-synth_IIc_core"/>
</dbReference>
<proteinExistence type="inferred from homology"/>
<comment type="caution">
    <text evidence="11">The sequence shown here is derived from an EMBL/GenBank/DDBJ whole genome shotgun (WGS) entry which is preliminary data.</text>
</comment>
<dbReference type="FunFam" id="3.30.980.10:FF:000004">
    <property type="entry name" value="Alanine--tRNA ligase, cytoplasmic"/>
    <property type="match status" value="1"/>
</dbReference>
<dbReference type="PANTHER" id="PTHR11777">
    <property type="entry name" value="ALANYL-TRNA SYNTHETASE"/>
    <property type="match status" value="1"/>
</dbReference>
<keyword evidence="4 9" id="KW-0547">Nucleotide-binding</keyword>
<dbReference type="InterPro" id="IPR018162">
    <property type="entry name" value="Ala-tRNA-ligase_IIc_anticod-bd"/>
</dbReference>
<comment type="subcellular location">
    <subcellularLocation>
        <location evidence="9">Cytoplasm</location>
    </subcellularLocation>
</comment>
<evidence type="ECO:0000313" key="11">
    <source>
        <dbReference type="EMBL" id="OGF34752.1"/>
    </source>
</evidence>
<dbReference type="GO" id="GO:0005829">
    <property type="term" value="C:cytosol"/>
    <property type="evidence" value="ECO:0007669"/>
    <property type="project" value="TreeGrafter"/>
</dbReference>
<dbReference type="GO" id="GO:0005524">
    <property type="term" value="F:ATP binding"/>
    <property type="evidence" value="ECO:0007669"/>
    <property type="project" value="UniProtKB-UniRule"/>
</dbReference>
<dbReference type="PRINTS" id="PR00980">
    <property type="entry name" value="TRNASYNTHALA"/>
</dbReference>
<keyword evidence="3 9" id="KW-0436">Ligase</keyword>
<feature type="domain" description="Alanyl-transfer RNA synthetases family profile" evidence="10">
    <location>
        <begin position="1"/>
        <end position="607"/>
    </location>
</feature>
<accession>A0A1F5T740</accession>
<comment type="function">
    <text evidence="9">Catalyzes the attachment of alanine to tRNA(Ala) in a two-step reaction: alanine is first activated by ATP to form Ala-AMP and then transferred to the acceptor end of tRNA(Ala). Also edits incorrectly charged Ser-tRNA(Ala) and Gly-tRNA(Ala) via its editing domain.</text>
</comment>
<feature type="binding site" evidence="9">
    <location>
        <position position="471"/>
    </location>
    <ligand>
        <name>Zn(2+)</name>
        <dbReference type="ChEBI" id="CHEBI:29105"/>
    </ligand>
</feature>
<sequence>MTISELRSKYLEFFRQKKHAIIPSASLIPENDATVLFTTAGMHPLVPYLLGEKHPSGQRLSDAQKCIRTGDIDDVGDNRHLTFFEMLGNWSFGDYFKKEAIEWSFEFLTSKKWLGLDPKRLYVSVFRGNEEAPLDEESINLWKKQFESVGIDAAVAEDGVWKHESVRIFALGKDDNWWGLASGGPCGPCTEMFYDTAPERGFEKGKTHEQLVADARFFEVWNDVFMEYKRLPDGKLEKLTAPNVDTGMGLERTTAVLNGEKEVFDIKEFQELFAVITELSGKQYHDNQKAFRIIADHARAATFILGDEKAIEPSNVDQGYVLRRLIRRAVRYGKALGINEAFTFKLAEVVVNQMSGVYAELKKNKEFIITQLVREEEKFSATLERGLGEFNKIIGKEKAAVISGFDAFVLYSSYGFPLEMTSELAKERGRQVDEVAFNEEMQKHQALSRAGAEQKFKGGLADTSEQTVKYHTATHLLLAALRQLFGAEIYQKGSNITTERLRFDFNFPEKMTADQLKQVEELVNEKIKENIPVEMTEMPKDEALRIAKVSFDPAKYGDVVKVYRIGEFSAELCGGPHVGRTGELGRFKIVKEEASSAGVRRIKAALE</sequence>
<dbReference type="Gene3D" id="3.30.980.10">
    <property type="entry name" value="Threonyl-trna Synthetase, Chain A, domain 2"/>
    <property type="match status" value="1"/>
</dbReference>
<comment type="catalytic activity">
    <reaction evidence="9">
        <text>tRNA(Ala) + L-alanine + ATP = L-alanyl-tRNA(Ala) + AMP + diphosphate</text>
        <dbReference type="Rhea" id="RHEA:12540"/>
        <dbReference type="Rhea" id="RHEA-COMP:9657"/>
        <dbReference type="Rhea" id="RHEA-COMP:9923"/>
        <dbReference type="ChEBI" id="CHEBI:30616"/>
        <dbReference type="ChEBI" id="CHEBI:33019"/>
        <dbReference type="ChEBI" id="CHEBI:57972"/>
        <dbReference type="ChEBI" id="CHEBI:78442"/>
        <dbReference type="ChEBI" id="CHEBI:78497"/>
        <dbReference type="ChEBI" id="CHEBI:456215"/>
        <dbReference type="EC" id="6.1.1.7"/>
    </reaction>
</comment>
<keyword evidence="7 9" id="KW-0648">Protein biosynthesis</keyword>
<evidence type="ECO:0000256" key="7">
    <source>
        <dbReference type="ARBA" id="ARBA00022917"/>
    </source>
</evidence>
<dbReference type="Gene3D" id="3.30.54.20">
    <property type="match status" value="1"/>
</dbReference>
<comment type="similarity">
    <text evidence="1 9">Belongs to the class-II aminoacyl-tRNA synthetase family.</text>
</comment>
<dbReference type="InterPro" id="IPR002318">
    <property type="entry name" value="Ala-tRNA-lgiase_IIc"/>
</dbReference>
<name>A0A1F5T740_9BACT</name>
<feature type="binding site" evidence="9">
    <location>
        <position position="577"/>
    </location>
    <ligand>
        <name>Zn(2+)</name>
        <dbReference type="ChEBI" id="CHEBI:29105"/>
    </ligand>
</feature>
<dbReference type="PANTHER" id="PTHR11777:SF9">
    <property type="entry name" value="ALANINE--TRNA LIGASE, CYTOPLASMIC"/>
    <property type="match status" value="1"/>
</dbReference>
<dbReference type="InterPro" id="IPR018163">
    <property type="entry name" value="Thr/Ala-tRNA-synth_IIc_edit"/>
</dbReference>
<dbReference type="GO" id="GO:0004813">
    <property type="term" value="F:alanine-tRNA ligase activity"/>
    <property type="evidence" value="ECO:0007669"/>
    <property type="project" value="UniProtKB-UniRule"/>
</dbReference>
<dbReference type="EMBL" id="MFGM01000068">
    <property type="protein sequence ID" value="OGF34752.1"/>
    <property type="molecule type" value="Genomic_DNA"/>
</dbReference>
<dbReference type="HAMAP" id="MF_00036_B">
    <property type="entry name" value="Ala_tRNA_synth_B"/>
    <property type="match status" value="1"/>
</dbReference>
<dbReference type="CDD" id="cd00673">
    <property type="entry name" value="AlaRS_core"/>
    <property type="match status" value="1"/>
</dbReference>
<dbReference type="InterPro" id="IPR023033">
    <property type="entry name" value="Ala_tRNA_ligase_euk/bac"/>
</dbReference>
<dbReference type="Proteomes" id="UP000178656">
    <property type="component" value="Unassembled WGS sequence"/>
</dbReference>
<dbReference type="NCBIfam" id="NF002436">
    <property type="entry name" value="PRK01584.1"/>
    <property type="match status" value="1"/>
</dbReference>
<dbReference type="AlphaFoldDB" id="A0A1F5T740"/>
<evidence type="ECO:0000256" key="2">
    <source>
        <dbReference type="ARBA" id="ARBA00022555"/>
    </source>
</evidence>
<dbReference type="InterPro" id="IPR018164">
    <property type="entry name" value="Ala-tRNA-synth_IIc_N"/>
</dbReference>
<keyword evidence="5 9" id="KW-0067">ATP-binding</keyword>
<feature type="binding site" evidence="9">
    <location>
        <position position="573"/>
    </location>
    <ligand>
        <name>Zn(2+)</name>
        <dbReference type="ChEBI" id="CHEBI:29105"/>
    </ligand>
</feature>
<evidence type="ECO:0000256" key="6">
    <source>
        <dbReference type="ARBA" id="ARBA00022884"/>
    </source>
</evidence>
<keyword evidence="8 9" id="KW-0030">Aminoacyl-tRNA synthetase</keyword>
<dbReference type="SMART" id="SM00863">
    <property type="entry name" value="tRNA_SAD"/>
    <property type="match status" value="1"/>
</dbReference>
<evidence type="ECO:0000256" key="5">
    <source>
        <dbReference type="ARBA" id="ARBA00022840"/>
    </source>
</evidence>
<dbReference type="GO" id="GO:0008270">
    <property type="term" value="F:zinc ion binding"/>
    <property type="evidence" value="ECO:0007669"/>
    <property type="project" value="UniProtKB-UniRule"/>
</dbReference>
<dbReference type="NCBIfam" id="TIGR00344">
    <property type="entry name" value="alaS"/>
    <property type="match status" value="1"/>
</dbReference>
<dbReference type="PROSITE" id="PS50860">
    <property type="entry name" value="AA_TRNA_LIGASE_II_ALA"/>
    <property type="match status" value="1"/>
</dbReference>
<dbReference type="GO" id="GO:0000049">
    <property type="term" value="F:tRNA binding"/>
    <property type="evidence" value="ECO:0007669"/>
    <property type="project" value="UniProtKB-KW"/>
</dbReference>
<dbReference type="Gene3D" id="3.30.930.10">
    <property type="entry name" value="Bira Bifunctional Protein, Domain 2"/>
    <property type="match status" value="1"/>
</dbReference>
<keyword evidence="2 9" id="KW-0820">tRNA-binding</keyword>
<keyword evidence="9" id="KW-0963">Cytoplasm</keyword>
<dbReference type="InterPro" id="IPR045864">
    <property type="entry name" value="aa-tRNA-synth_II/BPL/LPL"/>
</dbReference>
<keyword evidence="9" id="KW-0862">Zinc</keyword>
<dbReference type="InterPro" id="IPR012947">
    <property type="entry name" value="tRNA_SAD"/>
</dbReference>
<reference evidence="11 12" key="1">
    <citation type="journal article" date="2016" name="Nat. Commun.">
        <title>Thousands of microbial genomes shed light on interconnected biogeochemical processes in an aquifer system.</title>
        <authorList>
            <person name="Anantharaman K."/>
            <person name="Brown C.T."/>
            <person name="Hug L.A."/>
            <person name="Sharon I."/>
            <person name="Castelle C.J."/>
            <person name="Probst A.J."/>
            <person name="Thomas B.C."/>
            <person name="Singh A."/>
            <person name="Wilkins M.J."/>
            <person name="Karaoz U."/>
            <person name="Brodie E.L."/>
            <person name="Williams K.H."/>
            <person name="Hubbard S.S."/>
            <person name="Banfield J.F."/>
        </authorList>
    </citation>
    <scope>NUCLEOTIDE SEQUENCE [LARGE SCALE GENOMIC DNA]</scope>
</reference>
<dbReference type="InterPro" id="IPR050058">
    <property type="entry name" value="Ala-tRNA_ligase"/>
</dbReference>
<comment type="domain">
    <text evidence="9">Consists of three domains; the N-terminal catalytic domain, the editing domain and the C-terminal C-Ala domain. The editing domain removes incorrectly charged amino acids, while the C-Ala domain, along with tRNA(Ala), serves as a bridge to cooperatively bring together the editing and aminoacylation centers thus stimulating deacylation of misacylated tRNAs.</text>
</comment>
<dbReference type="GO" id="GO:0002161">
    <property type="term" value="F:aminoacyl-tRNA deacylase activity"/>
    <property type="evidence" value="ECO:0007669"/>
    <property type="project" value="TreeGrafter"/>
</dbReference>